<comment type="similarity">
    <text evidence="1 4">Belongs to the eukaryotic ribosomal protein eL13 family.</text>
</comment>
<keyword evidence="3 4" id="KW-0687">Ribonucleoprotein</keyword>
<evidence type="ECO:0000256" key="2">
    <source>
        <dbReference type="ARBA" id="ARBA00022980"/>
    </source>
</evidence>
<sequence>MAHGNDIIHNNHYHKKWQRLVRTWFNQPARKIRRSKARKEKAARIAPRPAAGPLRPIVNCPTFRYNMKVRAGRGFSLRELKRAGINRKYARTIGIAVDHRRRNLTIEGLNRNVDRLKAYRKKLIELPRNAKKEDIDKYHQLKGRLMPIRQKSKGETRMKITPEMKRYSAFHAMRQHRANAQLVGKRLRLTAPKE</sequence>
<proteinExistence type="inferred from homology"/>
<dbReference type="PANTHER" id="PTHR11722:SF0">
    <property type="entry name" value="LARGE RIBOSOMAL SUBUNIT PROTEIN EL13"/>
    <property type="match status" value="1"/>
</dbReference>
<keyword evidence="2 4" id="KW-0689">Ribosomal protein</keyword>
<evidence type="ECO:0000256" key="1">
    <source>
        <dbReference type="ARBA" id="ARBA00005640"/>
    </source>
</evidence>
<dbReference type="AlphaFoldDB" id="A0ABD2PRB9"/>
<organism evidence="5 6">
    <name type="scientific">Cichlidogyrus casuarinus</name>
    <dbReference type="NCBI Taxonomy" id="1844966"/>
    <lineage>
        <taxon>Eukaryota</taxon>
        <taxon>Metazoa</taxon>
        <taxon>Spiralia</taxon>
        <taxon>Lophotrochozoa</taxon>
        <taxon>Platyhelminthes</taxon>
        <taxon>Monogenea</taxon>
        <taxon>Monopisthocotylea</taxon>
        <taxon>Dactylogyridea</taxon>
        <taxon>Ancyrocephalidae</taxon>
        <taxon>Cichlidogyrus</taxon>
    </lineage>
</organism>
<name>A0ABD2PRB9_9PLAT</name>
<dbReference type="EMBL" id="JBJKFK010003769">
    <property type="protein sequence ID" value="KAL3309573.1"/>
    <property type="molecule type" value="Genomic_DNA"/>
</dbReference>
<accession>A0ABD2PRB9</accession>
<gene>
    <name evidence="5" type="primary">RPL13</name>
    <name evidence="5" type="ORF">Ciccas_011881</name>
</gene>
<protein>
    <recommendedName>
        <fullName evidence="4">60S ribosomal protein L13</fullName>
    </recommendedName>
</protein>
<dbReference type="HAMAP" id="MF_00499">
    <property type="entry name" value="Ribosomal_eL13"/>
    <property type="match status" value="1"/>
</dbReference>
<dbReference type="InterPro" id="IPR001380">
    <property type="entry name" value="Ribosomal_eL13"/>
</dbReference>
<dbReference type="InterPro" id="IPR018256">
    <property type="entry name" value="Ribosomal_eL13_CS"/>
</dbReference>
<dbReference type="GO" id="GO:0005840">
    <property type="term" value="C:ribosome"/>
    <property type="evidence" value="ECO:0007669"/>
    <property type="project" value="UniProtKB-KW"/>
</dbReference>
<dbReference type="PROSITE" id="PS01104">
    <property type="entry name" value="RIBOSOMAL_L13E"/>
    <property type="match status" value="1"/>
</dbReference>
<dbReference type="Pfam" id="PF01294">
    <property type="entry name" value="Ribosomal_L13e"/>
    <property type="match status" value="1"/>
</dbReference>
<evidence type="ECO:0000256" key="3">
    <source>
        <dbReference type="ARBA" id="ARBA00023274"/>
    </source>
</evidence>
<comment type="caution">
    <text evidence="5">The sequence shown here is derived from an EMBL/GenBank/DDBJ whole genome shotgun (WGS) entry which is preliminary data.</text>
</comment>
<dbReference type="GO" id="GO:1990904">
    <property type="term" value="C:ribonucleoprotein complex"/>
    <property type="evidence" value="ECO:0007669"/>
    <property type="project" value="UniProtKB-KW"/>
</dbReference>
<evidence type="ECO:0000256" key="4">
    <source>
        <dbReference type="RuleBase" id="RU000572"/>
    </source>
</evidence>
<evidence type="ECO:0000313" key="5">
    <source>
        <dbReference type="EMBL" id="KAL3309573.1"/>
    </source>
</evidence>
<evidence type="ECO:0000313" key="6">
    <source>
        <dbReference type="Proteomes" id="UP001626550"/>
    </source>
</evidence>
<reference evidence="5 6" key="1">
    <citation type="submission" date="2024-11" db="EMBL/GenBank/DDBJ databases">
        <title>Adaptive evolution of stress response genes in parasites aligns with host niche diversity.</title>
        <authorList>
            <person name="Hahn C."/>
            <person name="Resl P."/>
        </authorList>
    </citation>
    <scope>NUCLEOTIDE SEQUENCE [LARGE SCALE GENOMIC DNA]</scope>
    <source>
        <strain evidence="5">EGGRZ-B1_66</strain>
        <tissue evidence="5">Body</tissue>
    </source>
</reference>
<dbReference type="Gene3D" id="1.20.5.110">
    <property type="match status" value="1"/>
</dbReference>
<keyword evidence="6" id="KW-1185">Reference proteome</keyword>
<dbReference type="Proteomes" id="UP001626550">
    <property type="component" value="Unassembled WGS sequence"/>
</dbReference>
<dbReference type="PANTHER" id="PTHR11722">
    <property type="entry name" value="60S RIBOSOMAL PROTEIN L13"/>
    <property type="match status" value="1"/>
</dbReference>